<gene>
    <name evidence="2" type="ORF">Fcan01_23624</name>
</gene>
<reference evidence="2 3" key="1">
    <citation type="submission" date="2015-12" db="EMBL/GenBank/DDBJ databases">
        <title>The genome of Folsomia candida.</title>
        <authorList>
            <person name="Faddeeva A."/>
            <person name="Derks M.F."/>
            <person name="Anvar Y."/>
            <person name="Smit S."/>
            <person name="Van Straalen N."/>
            <person name="Roelofs D."/>
        </authorList>
    </citation>
    <scope>NUCLEOTIDE SEQUENCE [LARGE SCALE GENOMIC DNA]</scope>
    <source>
        <strain evidence="2 3">VU population</strain>
        <tissue evidence="2">Whole body</tissue>
    </source>
</reference>
<keyword evidence="1" id="KW-1133">Transmembrane helix</keyword>
<feature type="transmembrane region" description="Helical" evidence="1">
    <location>
        <begin position="495"/>
        <end position="516"/>
    </location>
</feature>
<protein>
    <submittedName>
        <fullName evidence="2">Uncharacterized protein</fullName>
    </submittedName>
</protein>
<keyword evidence="3" id="KW-1185">Reference proteome</keyword>
<name>A0A226D8C0_FOLCA</name>
<comment type="caution">
    <text evidence="2">The sequence shown here is derived from an EMBL/GenBank/DDBJ whole genome shotgun (WGS) entry which is preliminary data.</text>
</comment>
<accession>A0A226D8C0</accession>
<dbReference type="AlphaFoldDB" id="A0A226D8C0"/>
<feature type="transmembrane region" description="Helical" evidence="1">
    <location>
        <begin position="220"/>
        <end position="240"/>
    </location>
</feature>
<proteinExistence type="predicted"/>
<evidence type="ECO:0000313" key="3">
    <source>
        <dbReference type="Proteomes" id="UP000198287"/>
    </source>
</evidence>
<dbReference type="Proteomes" id="UP000198287">
    <property type="component" value="Unassembled WGS sequence"/>
</dbReference>
<dbReference type="EMBL" id="LNIX01000029">
    <property type="protein sequence ID" value="OXA41360.1"/>
    <property type="molecule type" value="Genomic_DNA"/>
</dbReference>
<keyword evidence="1" id="KW-0472">Membrane</keyword>
<feature type="transmembrane region" description="Helical" evidence="1">
    <location>
        <begin position="277"/>
        <end position="296"/>
    </location>
</feature>
<keyword evidence="1" id="KW-0812">Transmembrane</keyword>
<sequence>MRNKLTKTFNGNAEFNNLRITAPLLISKVAINYNYKKETSQIWEIYSVIVQKHLYPVKKSKPTLPLDYSEFQYAQEYFYWINRLDVRDPLRDKLFYDDIFGTQNAVPYPCRKRGEVEKYVNHCRSISVITVIGMHYLNFSEITFLPGIGFDELLDSSMLSSQVKYIPLDLLTEEDINSIYRHNADFYFLSVGQNTFFYCTDNSGLFFEPRWSIFLSPFQPWVWCTIVVFCFLITFFNIFVKQGDRKIYNMFRIFLDSINYTFLTNGYLSYNLKNNRVLLSFIALNLVILVNVYFGIVTSDFLVLPTGQKFYDWNNLYEHGFRHLINYKFRNWIHIISAAEERYNIEHGINFTSPYKSDNNGNAYAVIGNFTQYSVSQYEVMRKVKGFDVFEILGELLHLREGGKYFDTSNGTIRCFLFDQRDRQIKHLLFITFHFWKSEIRMVSKYLEQAGIYRYWKLVENWQRLYNEFIKGSEEGISFGDKDYAPIPLNSHIQMIFYILACGHLFTGVVLIAEFLGFEDNFRKKIVERGSQYGGILVARMKQRMYFCYRKNR</sequence>
<evidence type="ECO:0000256" key="1">
    <source>
        <dbReference type="SAM" id="Phobius"/>
    </source>
</evidence>
<organism evidence="2 3">
    <name type="scientific">Folsomia candida</name>
    <name type="common">Springtail</name>
    <dbReference type="NCBI Taxonomy" id="158441"/>
    <lineage>
        <taxon>Eukaryota</taxon>
        <taxon>Metazoa</taxon>
        <taxon>Ecdysozoa</taxon>
        <taxon>Arthropoda</taxon>
        <taxon>Hexapoda</taxon>
        <taxon>Collembola</taxon>
        <taxon>Entomobryomorpha</taxon>
        <taxon>Isotomoidea</taxon>
        <taxon>Isotomidae</taxon>
        <taxon>Proisotominae</taxon>
        <taxon>Folsomia</taxon>
    </lineage>
</organism>
<evidence type="ECO:0000313" key="2">
    <source>
        <dbReference type="EMBL" id="OXA41360.1"/>
    </source>
</evidence>